<dbReference type="PANTHER" id="PTHR11920">
    <property type="entry name" value="GUANYLYL CYCLASE"/>
    <property type="match status" value="1"/>
</dbReference>
<dbReference type="Gene3D" id="3.40.50.2300">
    <property type="match status" value="2"/>
</dbReference>
<dbReference type="InterPro" id="IPR011009">
    <property type="entry name" value="Kinase-like_dom_sf"/>
</dbReference>
<dbReference type="Gene3D" id="1.10.510.10">
    <property type="entry name" value="Transferase(Phosphotransferase) domain 1"/>
    <property type="match status" value="1"/>
</dbReference>
<dbReference type="GO" id="GO:0000166">
    <property type="term" value="F:nucleotide binding"/>
    <property type="evidence" value="ECO:0007669"/>
    <property type="project" value="UniProtKB-KW"/>
</dbReference>
<dbReference type="GO" id="GO:0005886">
    <property type="term" value="C:plasma membrane"/>
    <property type="evidence" value="ECO:0007669"/>
    <property type="project" value="TreeGrafter"/>
</dbReference>
<keyword evidence="4" id="KW-1133">Transmembrane helix</keyword>
<comment type="subcellular location">
    <subcellularLocation>
        <location evidence="1">Membrane</location>
    </subcellularLocation>
</comment>
<evidence type="ECO:0000256" key="7">
    <source>
        <dbReference type="SAM" id="SignalP"/>
    </source>
</evidence>
<evidence type="ECO:0000256" key="5">
    <source>
        <dbReference type="ARBA" id="ARBA00023136"/>
    </source>
</evidence>
<keyword evidence="7" id="KW-0732">Signal</keyword>
<dbReference type="EMBL" id="KE124819">
    <property type="protein sequence ID" value="EPB78159.1"/>
    <property type="molecule type" value="Genomic_DNA"/>
</dbReference>
<evidence type="ECO:0000256" key="2">
    <source>
        <dbReference type="ARBA" id="ARBA00022692"/>
    </source>
</evidence>
<dbReference type="AlphaFoldDB" id="A0A0D6M220"/>
<evidence type="ECO:0000313" key="10">
    <source>
        <dbReference type="Proteomes" id="UP000054495"/>
    </source>
</evidence>
<dbReference type="GO" id="GO:0004383">
    <property type="term" value="F:guanylate cyclase activity"/>
    <property type="evidence" value="ECO:0007669"/>
    <property type="project" value="TreeGrafter"/>
</dbReference>
<dbReference type="SUPFAM" id="SSF53822">
    <property type="entry name" value="Periplasmic binding protein-like I"/>
    <property type="match status" value="1"/>
</dbReference>
<keyword evidence="2" id="KW-0812">Transmembrane</keyword>
<reference evidence="9 10" key="1">
    <citation type="submission" date="2013-05" db="EMBL/GenBank/DDBJ databases">
        <title>Draft genome of the parasitic nematode Anyclostoma ceylanicum.</title>
        <authorList>
            <person name="Mitreva M."/>
        </authorList>
    </citation>
    <scope>NUCLEOTIDE SEQUENCE [LARGE SCALE GENOMIC DNA]</scope>
</reference>
<feature type="domain" description="Receptor ligand binding region" evidence="8">
    <location>
        <begin position="44"/>
        <end position="371"/>
    </location>
</feature>
<gene>
    <name evidence="9" type="ORF">ANCCEY_02799</name>
</gene>
<dbReference type="GO" id="GO:0001653">
    <property type="term" value="F:peptide receptor activity"/>
    <property type="evidence" value="ECO:0007669"/>
    <property type="project" value="TreeGrafter"/>
</dbReference>
<evidence type="ECO:0000256" key="6">
    <source>
        <dbReference type="ARBA" id="ARBA00023239"/>
    </source>
</evidence>
<evidence type="ECO:0000313" key="9">
    <source>
        <dbReference type="EMBL" id="EPB78159.1"/>
    </source>
</evidence>
<evidence type="ECO:0000256" key="4">
    <source>
        <dbReference type="ARBA" id="ARBA00022989"/>
    </source>
</evidence>
<sequence>MHFFYFISFGIFAQVKANSTESTNIVLVGHIGAEGALPNYEKVLHLSRKELRQDGTLGEDFDIKIISRSGCREYLEGVAAAADLYHVQHVTAFLGPHCSSELLPVAAMANFWNIPALAYMSADNVLSSNGLNRTLIRVSSRSINTTAESTAAFIKHYKWKEVSLVTNMGTSAYERMVVFETVLKRQGINITRKILFEESATLNDMISGGQLEEIRQNSKVVIVFFSSTRDLGAIFREASNKYGLSESEFVFIFPWLPEAVYGASPIAGSDTSILEKVKETYSNCVLIEDTNAFDDGTITTFLEKIGSVGLEEKDIDMNNIYGYTALFDAFKALAIAGRRILNSTGDLSSVKEGKKMWNAMRRMTFAESLGIIIGVLAGNQRRYIDEQIYMWKQVLGLLLISNEISRECNYRVFNYSETRSLNSMPWRIFRDDMQIIDEEQVKSMLSLTSQRTKLSSNNAISLKQHAVIGVNTHATYHMYEQRRTIKFSRADLTLLTRMKQVVHDNLNPFLGMSFNEKSEVLLIWKFCSRGTLQGLEYLHLSNIGYHGSLTTWAALIDRNWMVKLTDYGISDAVKRWVKHGSINEEVIDDEGEKTGAAQKTGEICKHL</sequence>
<dbReference type="InterPro" id="IPR028082">
    <property type="entry name" value="Peripla_BP_I"/>
</dbReference>
<dbReference type="Pfam" id="PF01094">
    <property type="entry name" value="ANF_receptor"/>
    <property type="match status" value="1"/>
</dbReference>
<dbReference type="CDD" id="cd06352">
    <property type="entry name" value="PBP1_NPR_GC-like"/>
    <property type="match status" value="1"/>
</dbReference>
<evidence type="ECO:0000256" key="3">
    <source>
        <dbReference type="ARBA" id="ARBA00022741"/>
    </source>
</evidence>
<dbReference type="GO" id="GO:0007168">
    <property type="term" value="P:receptor guanylyl cyclase signaling pathway"/>
    <property type="evidence" value="ECO:0007669"/>
    <property type="project" value="TreeGrafter"/>
</dbReference>
<dbReference type="SUPFAM" id="SSF56112">
    <property type="entry name" value="Protein kinase-like (PK-like)"/>
    <property type="match status" value="1"/>
</dbReference>
<keyword evidence="6" id="KW-0456">Lyase</keyword>
<feature type="chain" id="PRO_5002307526" evidence="7">
    <location>
        <begin position="18"/>
        <end position="607"/>
    </location>
</feature>
<keyword evidence="3" id="KW-0547">Nucleotide-binding</keyword>
<accession>A0A0D6M220</accession>
<protein>
    <submittedName>
        <fullName evidence="9">Ligand-binding protein, receptor family</fullName>
    </submittedName>
</protein>
<organism evidence="9 10">
    <name type="scientific">Ancylostoma ceylanicum</name>
    <dbReference type="NCBI Taxonomy" id="53326"/>
    <lineage>
        <taxon>Eukaryota</taxon>
        <taxon>Metazoa</taxon>
        <taxon>Ecdysozoa</taxon>
        <taxon>Nematoda</taxon>
        <taxon>Chromadorea</taxon>
        <taxon>Rhabditida</taxon>
        <taxon>Rhabditina</taxon>
        <taxon>Rhabditomorpha</taxon>
        <taxon>Strongyloidea</taxon>
        <taxon>Ancylostomatidae</taxon>
        <taxon>Ancylostomatinae</taxon>
        <taxon>Ancylostoma</taxon>
    </lineage>
</organism>
<feature type="signal peptide" evidence="7">
    <location>
        <begin position="1"/>
        <end position="17"/>
    </location>
</feature>
<dbReference type="InterPro" id="IPR001828">
    <property type="entry name" value="ANF_lig-bd_rcpt"/>
</dbReference>
<keyword evidence="10" id="KW-1185">Reference proteome</keyword>
<dbReference type="PANTHER" id="PTHR11920:SF498">
    <property type="entry name" value="RECEPTOR-TYPE GUANYLATE CYCLASE GCY-8"/>
    <property type="match status" value="1"/>
</dbReference>
<dbReference type="GO" id="GO:0004016">
    <property type="term" value="F:adenylate cyclase activity"/>
    <property type="evidence" value="ECO:0007669"/>
    <property type="project" value="TreeGrafter"/>
</dbReference>
<dbReference type="Proteomes" id="UP000054495">
    <property type="component" value="Unassembled WGS sequence"/>
</dbReference>
<dbReference type="InterPro" id="IPR050401">
    <property type="entry name" value="Cyclic_nucleotide_synthase"/>
</dbReference>
<evidence type="ECO:0000256" key="1">
    <source>
        <dbReference type="ARBA" id="ARBA00004370"/>
    </source>
</evidence>
<keyword evidence="9" id="KW-0675">Receptor</keyword>
<proteinExistence type="predicted"/>
<keyword evidence="5" id="KW-0472">Membrane</keyword>
<name>A0A0D6M220_9BILA</name>
<evidence type="ECO:0000259" key="8">
    <source>
        <dbReference type="Pfam" id="PF01094"/>
    </source>
</evidence>